<evidence type="ECO:0000313" key="1">
    <source>
        <dbReference type="EMBL" id="CAE7943732.1"/>
    </source>
</evidence>
<name>A0A813CKV0_9DINO</name>
<dbReference type="AlphaFoldDB" id="A0A813CKV0"/>
<sequence length="169" mass="19091">MAPKKGKAATKTKEGKDLLWVQKQLEKISAQLSAGPPWLSEPHSWHQEQLRELQARLEEGGLQSLSSELREGVEFYLSQFEDGQSVSEEEFYLDQELYCELQPKAPEPDQPYSRASASEAELKLCEELKSWMDTTPHGLSKLQKLLEKHSHCAEVQEVGLTRLGGLLAE</sequence>
<dbReference type="EMBL" id="CAJNJA010100352">
    <property type="protein sequence ID" value="CAE7943732.1"/>
    <property type="molecule type" value="Genomic_DNA"/>
</dbReference>
<protein>
    <submittedName>
        <fullName evidence="1">Uncharacterized protein</fullName>
    </submittedName>
</protein>
<accession>A0A813CKV0</accession>
<feature type="non-terminal residue" evidence="1">
    <location>
        <position position="169"/>
    </location>
</feature>
<keyword evidence="2" id="KW-1185">Reference proteome</keyword>
<organism evidence="1 2">
    <name type="scientific">Symbiodinium necroappetens</name>
    <dbReference type="NCBI Taxonomy" id="1628268"/>
    <lineage>
        <taxon>Eukaryota</taxon>
        <taxon>Sar</taxon>
        <taxon>Alveolata</taxon>
        <taxon>Dinophyceae</taxon>
        <taxon>Suessiales</taxon>
        <taxon>Symbiodiniaceae</taxon>
        <taxon>Symbiodinium</taxon>
    </lineage>
</organism>
<reference evidence="1" key="1">
    <citation type="submission" date="2021-02" db="EMBL/GenBank/DDBJ databases">
        <authorList>
            <person name="Dougan E. K."/>
            <person name="Rhodes N."/>
            <person name="Thang M."/>
            <person name="Chan C."/>
        </authorList>
    </citation>
    <scope>NUCLEOTIDE SEQUENCE</scope>
</reference>
<evidence type="ECO:0000313" key="2">
    <source>
        <dbReference type="Proteomes" id="UP000601435"/>
    </source>
</evidence>
<comment type="caution">
    <text evidence="1">The sequence shown here is derived from an EMBL/GenBank/DDBJ whole genome shotgun (WGS) entry which is preliminary data.</text>
</comment>
<gene>
    <name evidence="1" type="ORF">SNEC2469_LOCUS35164</name>
</gene>
<proteinExistence type="predicted"/>
<dbReference type="OrthoDB" id="447309at2759"/>
<dbReference type="Proteomes" id="UP000601435">
    <property type="component" value="Unassembled WGS sequence"/>
</dbReference>